<dbReference type="Gene3D" id="1.10.150.770">
    <property type="match status" value="1"/>
</dbReference>
<dbReference type="Proteomes" id="UP000323166">
    <property type="component" value="Unassembled WGS sequence"/>
</dbReference>
<feature type="domain" description="PASTA" evidence="5">
    <location>
        <begin position="578"/>
        <end position="638"/>
    </location>
</feature>
<feature type="region of interest" description="Disordered" evidence="4">
    <location>
        <begin position="700"/>
        <end position="734"/>
    </location>
</feature>
<evidence type="ECO:0000256" key="1">
    <source>
        <dbReference type="ARBA" id="ARBA00004370"/>
    </source>
</evidence>
<dbReference type="PANTHER" id="PTHR30627:SF1">
    <property type="entry name" value="PEPTIDOGLYCAN D,D-TRANSPEPTIDASE FTSI"/>
    <property type="match status" value="1"/>
</dbReference>
<comment type="caution">
    <text evidence="6">The sequence shown here is derived from an EMBL/GenBank/DDBJ whole genome shotgun (WGS) entry which is preliminary data.</text>
</comment>
<evidence type="ECO:0000256" key="3">
    <source>
        <dbReference type="ARBA" id="ARBA00023136"/>
    </source>
</evidence>
<dbReference type="PROSITE" id="PS51178">
    <property type="entry name" value="PASTA"/>
    <property type="match status" value="2"/>
</dbReference>
<reference evidence="6 7" key="1">
    <citation type="submission" date="2019-07" db="EMBL/GenBank/DDBJ databases">
        <title>Genomic Encyclopedia of Type Strains, Phase I: the one thousand microbial genomes (KMG-I) project.</title>
        <authorList>
            <person name="Kyrpides N."/>
        </authorList>
    </citation>
    <scope>NUCLEOTIDE SEQUENCE [LARGE SCALE GENOMIC DNA]</scope>
    <source>
        <strain evidence="6 7">DSM 6562</strain>
    </source>
</reference>
<evidence type="ECO:0000256" key="2">
    <source>
        <dbReference type="ARBA" id="ARBA00007171"/>
    </source>
</evidence>
<dbReference type="Pfam" id="PF00905">
    <property type="entry name" value="Transpeptidase"/>
    <property type="match status" value="1"/>
</dbReference>
<dbReference type="RefSeq" id="WP_166511341.1">
    <property type="nucleotide sequence ID" value="NZ_VNHM01000006.1"/>
</dbReference>
<feature type="domain" description="PASTA" evidence="5">
    <location>
        <begin position="643"/>
        <end position="704"/>
    </location>
</feature>
<evidence type="ECO:0000313" key="6">
    <source>
        <dbReference type="EMBL" id="TYO95921.1"/>
    </source>
</evidence>
<dbReference type="Gene3D" id="3.30.10.20">
    <property type="match status" value="2"/>
</dbReference>
<comment type="subcellular location">
    <subcellularLocation>
        <location evidence="1">Membrane</location>
    </subcellularLocation>
</comment>
<dbReference type="InterPro" id="IPR050515">
    <property type="entry name" value="Beta-lactam/transpept"/>
</dbReference>
<dbReference type="Pfam" id="PF03793">
    <property type="entry name" value="PASTA"/>
    <property type="match status" value="2"/>
</dbReference>
<dbReference type="SUPFAM" id="SSF56601">
    <property type="entry name" value="beta-lactamase/transpeptidase-like"/>
    <property type="match status" value="1"/>
</dbReference>
<organism evidence="6 7">
    <name type="scientific">Desulfallas thermosapovorans DSM 6562</name>
    <dbReference type="NCBI Taxonomy" id="1121431"/>
    <lineage>
        <taxon>Bacteria</taxon>
        <taxon>Bacillati</taxon>
        <taxon>Bacillota</taxon>
        <taxon>Clostridia</taxon>
        <taxon>Eubacteriales</taxon>
        <taxon>Desulfallaceae</taxon>
        <taxon>Desulfallas</taxon>
    </lineage>
</organism>
<keyword evidence="3" id="KW-0472">Membrane</keyword>
<dbReference type="SUPFAM" id="SSF56519">
    <property type="entry name" value="Penicillin binding protein dimerisation domain"/>
    <property type="match status" value="1"/>
</dbReference>
<accession>A0A5S4ZT10</accession>
<evidence type="ECO:0000259" key="5">
    <source>
        <dbReference type="PROSITE" id="PS51178"/>
    </source>
</evidence>
<gene>
    <name evidence="6" type="ORF">LX24_01311</name>
</gene>
<dbReference type="EMBL" id="VNHM01000006">
    <property type="protein sequence ID" value="TYO95921.1"/>
    <property type="molecule type" value="Genomic_DNA"/>
</dbReference>
<dbReference type="InterPro" id="IPR036138">
    <property type="entry name" value="PBP_dimer_sf"/>
</dbReference>
<sequence length="734" mass="79401">MYGTNMGMRKRLTWVFLIASGLFVILMSRLAWVQFVHGGELQKKALEVRMRDIPVEAKRGAIMDRNGNELVTSISVDSIYATPGHIKDPGGTAEKLAPILDMDVDTLYAKLTKKSSFEWVKRKVSNEVSQKVRDLELPGIGFVEESKRYYMHPTLAPHVLGFTGTDNQGLIGIEKSYDAQLRGEPGRIVTEYDAAGRQVPEAMHQYIAPKPGYDLVLTIDETIQYFVERELDKVVAQYNPKLAMVIVMDPETGGILAMGNRPTFNPNRWTEEPREVWDKNPAIWYNYEPGSTFKIITAASALEEGTVRVEDTFHDPGFIKVADRNIRCWKAGGHGTQTFAQVVQNSCNPGFIEVGLELGKDNFYKYIKAFGFGSPMGINLPGEASGIIIPQKSATNLNIATMSMGQSIAVTPIQLITAAAAVANDGILMKPQLVKELRYNGKTVEEIKPEKVRQVVSEATSRQLRSLLESVVAEGTGSNAFVEGYRVGGKTGTAQVVGERGGYVSGRYVASFVGMAPADDPKMVMLVVIAEPQGGVYYGGLVAAPVFQAIARDTLRYMGLPEIPGQKKPKQPWETDVTVPDVTVPNVVNYATGEAIKLLKAAGLQYQTSGEGDIVHQQTPGAGARVKGGTSVILKLQPAKQSGKNGELITVPSLQGMTIKEAGNLLEAIGLRLVPEGSGVAVAQSAKPGTRVTGGTVIKVKFAPPGQKEGAGEKSSGTSNGASEQNNLINPYER</sequence>
<dbReference type="NCBIfam" id="TIGR02214">
    <property type="entry name" value="spoVD_pbp"/>
    <property type="match status" value="1"/>
</dbReference>
<dbReference type="InterPro" id="IPR001460">
    <property type="entry name" value="PCN-bd_Tpept"/>
</dbReference>
<dbReference type="Gene3D" id="3.30.450.330">
    <property type="match status" value="1"/>
</dbReference>
<dbReference type="GO" id="GO:0008658">
    <property type="term" value="F:penicillin binding"/>
    <property type="evidence" value="ECO:0007669"/>
    <property type="project" value="InterPro"/>
</dbReference>
<dbReference type="SMART" id="SM00740">
    <property type="entry name" value="PASTA"/>
    <property type="match status" value="2"/>
</dbReference>
<dbReference type="PANTHER" id="PTHR30627">
    <property type="entry name" value="PEPTIDOGLYCAN D,D-TRANSPEPTIDASE"/>
    <property type="match status" value="1"/>
</dbReference>
<dbReference type="SUPFAM" id="SSF54184">
    <property type="entry name" value="Penicillin-binding protein 2x (pbp-2x), c-terminal domain"/>
    <property type="match status" value="2"/>
</dbReference>
<dbReference type="InterPro" id="IPR012338">
    <property type="entry name" value="Beta-lactam/transpept-like"/>
</dbReference>
<dbReference type="Gene3D" id="3.40.710.10">
    <property type="entry name" value="DD-peptidase/beta-lactamase superfamily"/>
    <property type="match status" value="1"/>
</dbReference>
<dbReference type="CDD" id="cd06576">
    <property type="entry name" value="PASTA_Pbp2x-like_1"/>
    <property type="match status" value="1"/>
</dbReference>
<evidence type="ECO:0000313" key="7">
    <source>
        <dbReference type="Proteomes" id="UP000323166"/>
    </source>
</evidence>
<keyword evidence="7" id="KW-1185">Reference proteome</keyword>
<dbReference type="InterPro" id="IPR005543">
    <property type="entry name" value="PASTA_dom"/>
</dbReference>
<dbReference type="AlphaFoldDB" id="A0A5S4ZT10"/>
<comment type="similarity">
    <text evidence="2">Belongs to the transpeptidase family.</text>
</comment>
<proteinExistence type="inferred from homology"/>
<dbReference type="InterPro" id="IPR005311">
    <property type="entry name" value="PBP_dimer"/>
</dbReference>
<dbReference type="GO" id="GO:0071555">
    <property type="term" value="P:cell wall organization"/>
    <property type="evidence" value="ECO:0007669"/>
    <property type="project" value="TreeGrafter"/>
</dbReference>
<dbReference type="GO" id="GO:0005886">
    <property type="term" value="C:plasma membrane"/>
    <property type="evidence" value="ECO:0007669"/>
    <property type="project" value="TreeGrafter"/>
</dbReference>
<evidence type="ECO:0000256" key="4">
    <source>
        <dbReference type="SAM" id="MobiDB-lite"/>
    </source>
</evidence>
<feature type="compositionally biased region" description="Polar residues" evidence="4">
    <location>
        <begin position="715"/>
        <end position="734"/>
    </location>
</feature>
<dbReference type="InterPro" id="IPR011927">
    <property type="entry name" value="SpoVD_pbp"/>
</dbReference>
<protein>
    <submittedName>
        <fullName evidence="6">Stage V sporulation protein D (Sporulation-specific penicillin-binding protein)</fullName>
    </submittedName>
</protein>
<name>A0A5S4ZT10_9FIRM</name>
<dbReference type="CDD" id="cd06575">
    <property type="entry name" value="PASTA_Pbp2x-like_2"/>
    <property type="match status" value="1"/>
</dbReference>
<dbReference type="Pfam" id="PF03717">
    <property type="entry name" value="PBP_dimer"/>
    <property type="match status" value="1"/>
</dbReference>
<dbReference type="Gene3D" id="3.90.1310.10">
    <property type="entry name" value="Penicillin-binding protein 2a (Domain 2)"/>
    <property type="match status" value="1"/>
</dbReference>